<keyword evidence="3" id="KW-1185">Reference proteome</keyword>
<gene>
    <name evidence="2" type="ORF">DPMN_078895</name>
</gene>
<name>A0A9D4BQN2_DREPO</name>
<sequence length="303" mass="34819">MLEKKTLNEMKDTLTKLQASLKSDVDKCATLRDELKQLGDAIQDIRDKGKQELSLIAKIKCHDKILQFERYEKKNFVQVKSLINFQPNTDIVQYLSKLSSLGKTLIVRENPDQIIRIDGRSEYDVHMKDDKLQCRIRDMYVFPNGQVLVADNNNNNIKLLNQQYKVVSHCRVSCMSEGMCQITPTEVCVTVGSDVQFIEVNISKLVTDRKLQLQHDCTGVSYHQGDLFVASGTALYKYTLKGKLVSKVNENKADHHTGKIYVRFIFIYKKCIITSQKTCVDVNIKTARNSKQFSITIYFYKVL</sequence>
<accession>A0A9D4BQN2</accession>
<dbReference type="EMBL" id="JAIWYP010000015">
    <property type="protein sequence ID" value="KAH3703848.1"/>
    <property type="molecule type" value="Genomic_DNA"/>
</dbReference>
<evidence type="ECO:0000256" key="1">
    <source>
        <dbReference type="ARBA" id="ARBA00022737"/>
    </source>
</evidence>
<dbReference type="Proteomes" id="UP000828390">
    <property type="component" value="Unassembled WGS sequence"/>
</dbReference>
<reference evidence="2" key="2">
    <citation type="submission" date="2020-11" db="EMBL/GenBank/DDBJ databases">
        <authorList>
            <person name="McCartney M.A."/>
            <person name="Auch B."/>
            <person name="Kono T."/>
            <person name="Mallez S."/>
            <person name="Becker A."/>
            <person name="Gohl D.M."/>
            <person name="Silverstein K.A.T."/>
            <person name="Koren S."/>
            <person name="Bechman K.B."/>
            <person name="Herman A."/>
            <person name="Abrahante J.E."/>
            <person name="Garbe J."/>
        </authorList>
    </citation>
    <scope>NUCLEOTIDE SEQUENCE</scope>
    <source>
        <strain evidence="2">Duluth1</strain>
        <tissue evidence="2">Whole animal</tissue>
    </source>
</reference>
<evidence type="ECO:0000313" key="3">
    <source>
        <dbReference type="Proteomes" id="UP000828390"/>
    </source>
</evidence>
<proteinExistence type="predicted"/>
<keyword evidence="1" id="KW-0677">Repeat</keyword>
<dbReference type="SUPFAM" id="SSF101898">
    <property type="entry name" value="NHL repeat"/>
    <property type="match status" value="1"/>
</dbReference>
<dbReference type="Pfam" id="PF01436">
    <property type="entry name" value="NHL"/>
    <property type="match status" value="1"/>
</dbReference>
<protein>
    <submittedName>
        <fullName evidence="2">Uncharacterized protein</fullName>
    </submittedName>
</protein>
<evidence type="ECO:0000313" key="2">
    <source>
        <dbReference type="EMBL" id="KAH3703848.1"/>
    </source>
</evidence>
<reference evidence="2" key="1">
    <citation type="journal article" date="2019" name="bioRxiv">
        <title>The Genome of the Zebra Mussel, Dreissena polymorpha: A Resource for Invasive Species Research.</title>
        <authorList>
            <person name="McCartney M.A."/>
            <person name="Auch B."/>
            <person name="Kono T."/>
            <person name="Mallez S."/>
            <person name="Zhang Y."/>
            <person name="Obille A."/>
            <person name="Becker A."/>
            <person name="Abrahante J.E."/>
            <person name="Garbe J."/>
            <person name="Badalamenti J.P."/>
            <person name="Herman A."/>
            <person name="Mangelson H."/>
            <person name="Liachko I."/>
            <person name="Sullivan S."/>
            <person name="Sone E.D."/>
            <person name="Koren S."/>
            <person name="Silverstein K.A.T."/>
            <person name="Beckman K.B."/>
            <person name="Gohl D.M."/>
        </authorList>
    </citation>
    <scope>NUCLEOTIDE SEQUENCE</scope>
    <source>
        <strain evidence="2">Duluth1</strain>
        <tissue evidence="2">Whole animal</tissue>
    </source>
</reference>
<dbReference type="InterPro" id="IPR001258">
    <property type="entry name" value="NHL_repeat"/>
</dbReference>
<organism evidence="2 3">
    <name type="scientific">Dreissena polymorpha</name>
    <name type="common">Zebra mussel</name>
    <name type="synonym">Mytilus polymorpha</name>
    <dbReference type="NCBI Taxonomy" id="45954"/>
    <lineage>
        <taxon>Eukaryota</taxon>
        <taxon>Metazoa</taxon>
        <taxon>Spiralia</taxon>
        <taxon>Lophotrochozoa</taxon>
        <taxon>Mollusca</taxon>
        <taxon>Bivalvia</taxon>
        <taxon>Autobranchia</taxon>
        <taxon>Heteroconchia</taxon>
        <taxon>Euheterodonta</taxon>
        <taxon>Imparidentia</taxon>
        <taxon>Neoheterodontei</taxon>
        <taxon>Myida</taxon>
        <taxon>Dreissenoidea</taxon>
        <taxon>Dreissenidae</taxon>
        <taxon>Dreissena</taxon>
    </lineage>
</organism>
<comment type="caution">
    <text evidence="2">The sequence shown here is derived from an EMBL/GenBank/DDBJ whole genome shotgun (WGS) entry which is preliminary data.</text>
</comment>
<dbReference type="AlphaFoldDB" id="A0A9D4BQN2"/>